<comment type="similarity">
    <text evidence="3 8">Belongs to the HMBS family.</text>
</comment>
<evidence type="ECO:0000313" key="12">
    <source>
        <dbReference type="Proteomes" id="UP000321129"/>
    </source>
</evidence>
<comment type="subunit">
    <text evidence="4 8">Monomer.</text>
</comment>
<proteinExistence type="inferred from homology"/>
<dbReference type="GO" id="GO:0005737">
    <property type="term" value="C:cytoplasm"/>
    <property type="evidence" value="ECO:0007669"/>
    <property type="project" value="UniProtKB-UniRule"/>
</dbReference>
<evidence type="ECO:0000259" key="10">
    <source>
        <dbReference type="Pfam" id="PF03900"/>
    </source>
</evidence>
<name>A0A5C6UQC7_9SPHN</name>
<dbReference type="InterPro" id="IPR036803">
    <property type="entry name" value="Porphobilinogen_deaminase_C_sf"/>
</dbReference>
<evidence type="ECO:0000256" key="3">
    <source>
        <dbReference type="ARBA" id="ARBA00005638"/>
    </source>
</evidence>
<dbReference type="PIRSF" id="PIRSF001438">
    <property type="entry name" value="4pyrrol_synth_OHMeBilane_synth"/>
    <property type="match status" value="1"/>
</dbReference>
<dbReference type="Gene3D" id="3.40.190.10">
    <property type="entry name" value="Periplasmic binding protein-like II"/>
    <property type="match status" value="2"/>
</dbReference>
<dbReference type="Pfam" id="PF03900">
    <property type="entry name" value="Porphobil_deamC"/>
    <property type="match status" value="1"/>
</dbReference>
<keyword evidence="5 8" id="KW-0808">Transferase</keyword>
<comment type="miscellaneous">
    <text evidence="8">The porphobilinogen subunits are added to the dipyrromethane group.</text>
</comment>
<evidence type="ECO:0000256" key="5">
    <source>
        <dbReference type="ARBA" id="ARBA00022679"/>
    </source>
</evidence>
<sequence>MPSPSSEQPFRIGTRASPLALAQATLTRDALIAVHGWAQDAVVLVPMIASGDRIQDRALAEIGGKELWTRELDRALANGEIDCAVHSLKDVETIRPAAFVIAAILERADPRDRLIGAASIADLPRGARIGTASPRRAAQLLHARPDLDITLLRGNVATRLAKLDAGEVDATLLAAAGLDRLGMNDIGVALDIDTMLPAPSQGAIGIEVLADNDGARAAVTAIDHDVTHRCVAAERALLAELGGDCRSPVAAHARMRARGIILTAHLYATDGSAMVSGEYMLDDDNTPAGLARDLLAEAPAAIRALFAG</sequence>
<dbReference type="PRINTS" id="PR00151">
    <property type="entry name" value="PORPHBDMNASE"/>
</dbReference>
<dbReference type="Proteomes" id="UP000321129">
    <property type="component" value="Unassembled WGS sequence"/>
</dbReference>
<keyword evidence="12" id="KW-1185">Reference proteome</keyword>
<comment type="cofactor">
    <cofactor evidence="8">
        <name>dipyrromethane</name>
        <dbReference type="ChEBI" id="CHEBI:60342"/>
    </cofactor>
    <text evidence="8">Binds 1 dipyrromethane group covalently.</text>
</comment>
<evidence type="ECO:0000313" key="11">
    <source>
        <dbReference type="EMBL" id="TXC74391.1"/>
    </source>
</evidence>
<organism evidence="11 12">
    <name type="scientific">Flavisphingopyxis soli</name>
    <dbReference type="NCBI Taxonomy" id="2601267"/>
    <lineage>
        <taxon>Bacteria</taxon>
        <taxon>Pseudomonadati</taxon>
        <taxon>Pseudomonadota</taxon>
        <taxon>Alphaproteobacteria</taxon>
        <taxon>Sphingomonadales</taxon>
        <taxon>Sphingopyxidaceae</taxon>
        <taxon>Flavisphingopyxis</taxon>
    </lineage>
</organism>
<dbReference type="GO" id="GO:0004418">
    <property type="term" value="F:hydroxymethylbilane synthase activity"/>
    <property type="evidence" value="ECO:0007669"/>
    <property type="project" value="UniProtKB-UniRule"/>
</dbReference>
<dbReference type="AlphaFoldDB" id="A0A5C6UQC7"/>
<feature type="domain" description="Porphobilinogen deaminase N-terminal" evidence="9">
    <location>
        <begin position="10"/>
        <end position="213"/>
    </location>
</feature>
<dbReference type="FunFam" id="3.40.190.10:FF:000005">
    <property type="entry name" value="Porphobilinogen deaminase"/>
    <property type="match status" value="1"/>
</dbReference>
<comment type="caution">
    <text evidence="11">The sequence shown here is derived from an EMBL/GenBank/DDBJ whole genome shotgun (WGS) entry which is preliminary data.</text>
</comment>
<feature type="modified residue" description="S-(dipyrrolylmethanemethyl)cysteine" evidence="8">
    <location>
        <position position="245"/>
    </location>
</feature>
<dbReference type="OrthoDB" id="9810298at2"/>
<dbReference type="UniPathway" id="UPA00251">
    <property type="reaction ID" value="UER00319"/>
</dbReference>
<dbReference type="InterPro" id="IPR022418">
    <property type="entry name" value="Porphobilinogen_deaminase_C"/>
</dbReference>
<dbReference type="HAMAP" id="MF_00260">
    <property type="entry name" value="Porphobil_deam"/>
    <property type="match status" value="1"/>
</dbReference>
<dbReference type="InterPro" id="IPR022419">
    <property type="entry name" value="Porphobilin_deaminase_cofac_BS"/>
</dbReference>
<evidence type="ECO:0000256" key="6">
    <source>
        <dbReference type="ARBA" id="ARBA00023244"/>
    </source>
</evidence>
<reference evidence="11 12" key="1">
    <citation type="submission" date="2019-08" db="EMBL/GenBank/DDBJ databases">
        <title>Sphingorhabdus soil sp. nov., isolated from arctic soil.</title>
        <authorList>
            <person name="Liu Y."/>
        </authorList>
    </citation>
    <scope>NUCLEOTIDE SEQUENCE [LARGE SCALE GENOMIC DNA]</scope>
    <source>
        <strain evidence="11 12">D-2Q-5-6</strain>
    </source>
</reference>
<dbReference type="Pfam" id="PF01379">
    <property type="entry name" value="Porphobil_deam"/>
    <property type="match status" value="1"/>
</dbReference>
<gene>
    <name evidence="8 11" type="primary">hemC</name>
    <name evidence="11" type="ORF">FSZ31_01615</name>
</gene>
<dbReference type="PROSITE" id="PS00533">
    <property type="entry name" value="PORPHOBILINOGEN_DEAM"/>
    <property type="match status" value="1"/>
</dbReference>
<dbReference type="Gene3D" id="3.30.160.40">
    <property type="entry name" value="Porphobilinogen deaminase, C-terminal domain"/>
    <property type="match status" value="1"/>
</dbReference>
<evidence type="ECO:0000256" key="8">
    <source>
        <dbReference type="HAMAP-Rule" id="MF_00260"/>
    </source>
</evidence>
<dbReference type="PANTHER" id="PTHR11557:SF0">
    <property type="entry name" value="PORPHOBILINOGEN DEAMINASE"/>
    <property type="match status" value="1"/>
</dbReference>
<dbReference type="NCBIfam" id="TIGR00212">
    <property type="entry name" value="hemC"/>
    <property type="match status" value="1"/>
</dbReference>
<dbReference type="InterPro" id="IPR000860">
    <property type="entry name" value="HemC"/>
</dbReference>
<protein>
    <recommendedName>
        <fullName evidence="8">Porphobilinogen deaminase</fullName>
        <shortName evidence="8">PBG</shortName>
        <ecNumber evidence="8">2.5.1.61</ecNumber>
    </recommendedName>
    <alternativeName>
        <fullName evidence="8">Hydroxymethylbilane synthase</fullName>
        <shortName evidence="8">HMBS</shortName>
    </alternativeName>
    <alternativeName>
        <fullName evidence="8">Pre-uroporphyrinogen synthase</fullName>
    </alternativeName>
</protein>
<dbReference type="InterPro" id="IPR022417">
    <property type="entry name" value="Porphobilin_deaminase_N"/>
</dbReference>
<dbReference type="EC" id="2.5.1.61" evidence="8"/>
<comment type="function">
    <text evidence="1 8">Tetrapolymerization of the monopyrrole PBG into the hydroxymethylbilane pre-uroporphyrinogen in several discrete steps.</text>
</comment>
<evidence type="ECO:0000256" key="7">
    <source>
        <dbReference type="ARBA" id="ARBA00048169"/>
    </source>
</evidence>
<dbReference type="SUPFAM" id="SSF53850">
    <property type="entry name" value="Periplasmic binding protein-like II"/>
    <property type="match status" value="1"/>
</dbReference>
<comment type="pathway">
    <text evidence="2">Porphyrin-containing compound metabolism; protoporphyrin-IX biosynthesis; coproporphyrinogen-III from 5-aminolevulinate: step 2/4.</text>
</comment>
<keyword evidence="6 8" id="KW-0627">Porphyrin biosynthesis</keyword>
<dbReference type="PANTHER" id="PTHR11557">
    <property type="entry name" value="PORPHOBILINOGEN DEAMINASE"/>
    <property type="match status" value="1"/>
</dbReference>
<feature type="domain" description="Porphobilinogen deaminase C-terminal" evidence="10">
    <location>
        <begin position="229"/>
        <end position="290"/>
    </location>
</feature>
<comment type="catalytic activity">
    <reaction evidence="7 8">
        <text>4 porphobilinogen + H2O = hydroxymethylbilane + 4 NH4(+)</text>
        <dbReference type="Rhea" id="RHEA:13185"/>
        <dbReference type="ChEBI" id="CHEBI:15377"/>
        <dbReference type="ChEBI" id="CHEBI:28938"/>
        <dbReference type="ChEBI" id="CHEBI:57845"/>
        <dbReference type="ChEBI" id="CHEBI:58126"/>
        <dbReference type="EC" id="2.5.1.61"/>
    </reaction>
</comment>
<accession>A0A5C6UQC7</accession>
<dbReference type="GO" id="GO:0006782">
    <property type="term" value="P:protoporphyrinogen IX biosynthetic process"/>
    <property type="evidence" value="ECO:0007669"/>
    <property type="project" value="UniProtKB-UniRule"/>
</dbReference>
<evidence type="ECO:0000256" key="2">
    <source>
        <dbReference type="ARBA" id="ARBA00004735"/>
    </source>
</evidence>
<dbReference type="EMBL" id="VOPY01000001">
    <property type="protein sequence ID" value="TXC74391.1"/>
    <property type="molecule type" value="Genomic_DNA"/>
</dbReference>
<dbReference type="SUPFAM" id="SSF54782">
    <property type="entry name" value="Porphobilinogen deaminase (hydroxymethylbilane synthase), C-terminal domain"/>
    <property type="match status" value="1"/>
</dbReference>
<evidence type="ECO:0000259" key="9">
    <source>
        <dbReference type="Pfam" id="PF01379"/>
    </source>
</evidence>
<evidence type="ECO:0000256" key="1">
    <source>
        <dbReference type="ARBA" id="ARBA00002869"/>
    </source>
</evidence>
<evidence type="ECO:0000256" key="4">
    <source>
        <dbReference type="ARBA" id="ARBA00011245"/>
    </source>
</evidence>